<evidence type="ECO:0000256" key="2">
    <source>
        <dbReference type="ARBA" id="ARBA00022723"/>
    </source>
</evidence>
<comment type="caution">
    <text evidence="4">The sequence shown here is derived from an EMBL/GenBank/DDBJ whole genome shotgun (WGS) entry which is preliminary data.</text>
</comment>
<dbReference type="InterPro" id="IPR036663">
    <property type="entry name" value="Fumarylacetoacetase_C_sf"/>
</dbReference>
<dbReference type="GO" id="GO:0044281">
    <property type="term" value="P:small molecule metabolic process"/>
    <property type="evidence" value="ECO:0007669"/>
    <property type="project" value="UniProtKB-ARBA"/>
</dbReference>
<protein>
    <submittedName>
        <fullName evidence="4">2-keto-4-pentenoate hydratase/2-oxohepta-3-ene-1,7-dioic acid hydratase in catechol pathway</fullName>
    </submittedName>
</protein>
<proteinExistence type="inferred from homology"/>
<dbReference type="GO" id="GO:0003824">
    <property type="term" value="F:catalytic activity"/>
    <property type="evidence" value="ECO:0007669"/>
    <property type="project" value="InterPro"/>
</dbReference>
<feature type="domain" description="Fumarylacetoacetase-like C-terminal" evidence="3">
    <location>
        <begin position="96"/>
        <end position="324"/>
    </location>
</feature>
<dbReference type="RefSeq" id="WP_312863132.1">
    <property type="nucleotide sequence ID" value="NZ_BAAAYY010000009.1"/>
</dbReference>
<dbReference type="AlphaFoldDB" id="A0A852TZ98"/>
<accession>A0A852TZ98</accession>
<keyword evidence="5" id="KW-1185">Reference proteome</keyword>
<dbReference type="InterPro" id="IPR051121">
    <property type="entry name" value="FAH"/>
</dbReference>
<keyword evidence="2" id="KW-0479">Metal-binding</keyword>
<reference evidence="4 5" key="1">
    <citation type="submission" date="2020-07" db="EMBL/GenBank/DDBJ databases">
        <title>Sequencing the genomes of 1000 actinobacteria strains.</title>
        <authorList>
            <person name="Klenk H.-P."/>
        </authorList>
    </citation>
    <scope>NUCLEOTIDE SEQUENCE [LARGE SCALE GENOMIC DNA]</scope>
    <source>
        <strain evidence="4 5">CXB654</strain>
    </source>
</reference>
<comment type="similarity">
    <text evidence="1">Belongs to the FAH family.</text>
</comment>
<dbReference type="EMBL" id="JACCCC010000001">
    <property type="protein sequence ID" value="NYE47120.1"/>
    <property type="molecule type" value="Genomic_DNA"/>
</dbReference>
<organism evidence="4 5">
    <name type="scientific">Spinactinospora alkalitolerans</name>
    <dbReference type="NCBI Taxonomy" id="687207"/>
    <lineage>
        <taxon>Bacteria</taxon>
        <taxon>Bacillati</taxon>
        <taxon>Actinomycetota</taxon>
        <taxon>Actinomycetes</taxon>
        <taxon>Streptosporangiales</taxon>
        <taxon>Nocardiopsidaceae</taxon>
        <taxon>Spinactinospora</taxon>
    </lineage>
</organism>
<dbReference type="Pfam" id="PF01557">
    <property type="entry name" value="FAA_hydrolase"/>
    <property type="match status" value="1"/>
</dbReference>
<evidence type="ECO:0000259" key="3">
    <source>
        <dbReference type="Pfam" id="PF01557"/>
    </source>
</evidence>
<dbReference type="Proteomes" id="UP000589036">
    <property type="component" value="Unassembled WGS sequence"/>
</dbReference>
<name>A0A852TZ98_9ACTN</name>
<dbReference type="GO" id="GO:0046872">
    <property type="term" value="F:metal ion binding"/>
    <property type="evidence" value="ECO:0007669"/>
    <property type="project" value="UniProtKB-KW"/>
</dbReference>
<evidence type="ECO:0000313" key="4">
    <source>
        <dbReference type="EMBL" id="NYE47120.1"/>
    </source>
</evidence>
<sequence>MVETSPQPGDRFALGTLADGDREFPALVVGEHVLDLSQSGVLDHPSDGSVTLIGILESWDLHLSRLVRLAAETGLPWTDLSGFTLRAPLRPGQVLQSGANYRTHVIDLAVAHRAVAGPEDEAATRAEVGAMMDRRAAEGAPYLFTGLPSAVAGPYDDLVLPGYSDKHDWELELAAVIGRPAFRLSREQALDCVAGYTIANDITTRDLVFRADMPEIGTDWLRAKNAPGFLPLEPYLVPAHCVADPTDLRVRLAVNGETMQDETTKDMLFDVAALVAAASQTVRLAPGDLVLTGSPAGNGMATGRFLREGDVMEGSITGLGSQRTVCRAER</sequence>
<evidence type="ECO:0000256" key="1">
    <source>
        <dbReference type="ARBA" id="ARBA00010211"/>
    </source>
</evidence>
<gene>
    <name evidence="4" type="ORF">HDA32_002240</name>
</gene>
<evidence type="ECO:0000313" key="5">
    <source>
        <dbReference type="Proteomes" id="UP000589036"/>
    </source>
</evidence>
<dbReference type="PANTHER" id="PTHR42796:SF4">
    <property type="entry name" value="FUMARYLACETOACETATE HYDROLASE DOMAIN-CONTAINING PROTEIN 2A"/>
    <property type="match status" value="1"/>
</dbReference>
<dbReference type="InterPro" id="IPR011234">
    <property type="entry name" value="Fumarylacetoacetase-like_C"/>
</dbReference>
<dbReference type="Gene3D" id="3.90.850.10">
    <property type="entry name" value="Fumarylacetoacetase-like, C-terminal domain"/>
    <property type="match status" value="1"/>
</dbReference>
<dbReference type="PANTHER" id="PTHR42796">
    <property type="entry name" value="FUMARYLACETOACETATE HYDROLASE DOMAIN-CONTAINING PROTEIN 2A-RELATED"/>
    <property type="match status" value="1"/>
</dbReference>
<dbReference type="SUPFAM" id="SSF56529">
    <property type="entry name" value="FAH"/>
    <property type="match status" value="1"/>
</dbReference>